<dbReference type="InterPro" id="IPR036388">
    <property type="entry name" value="WH-like_DNA-bd_sf"/>
</dbReference>
<dbReference type="Gene3D" id="1.10.10.10">
    <property type="entry name" value="Winged helix-like DNA-binding domain superfamily/Winged helix DNA-binding domain"/>
    <property type="match status" value="1"/>
</dbReference>
<evidence type="ECO:0000256" key="3">
    <source>
        <dbReference type="ARBA" id="ARBA00023015"/>
    </source>
</evidence>
<dbReference type="InterPro" id="IPR014036">
    <property type="entry name" value="DeoR-like_C"/>
</dbReference>
<feature type="domain" description="HTH deoR-type" evidence="6">
    <location>
        <begin position="6"/>
        <end position="61"/>
    </location>
</feature>
<dbReference type="InterPro" id="IPR037171">
    <property type="entry name" value="NagB/RpiA_transferase-like"/>
</dbReference>
<dbReference type="Pfam" id="PF08220">
    <property type="entry name" value="HTH_DeoR"/>
    <property type="match status" value="1"/>
</dbReference>
<dbReference type="SMART" id="SM00420">
    <property type="entry name" value="HTH_DEOR"/>
    <property type="match status" value="1"/>
</dbReference>
<keyword evidence="4" id="KW-0804">Transcription</keyword>
<evidence type="ECO:0000256" key="4">
    <source>
        <dbReference type="ARBA" id="ARBA00023163"/>
    </source>
</evidence>
<dbReference type="InterPro" id="IPR011991">
    <property type="entry name" value="ArsR-like_HTH"/>
</dbReference>
<dbReference type="InterPro" id="IPR001034">
    <property type="entry name" value="DeoR_HTH"/>
</dbReference>
<keyword evidence="8" id="KW-1185">Reference proteome</keyword>
<dbReference type="CDD" id="cd00090">
    <property type="entry name" value="HTH_ARSR"/>
    <property type="match status" value="1"/>
</dbReference>
<proteinExistence type="predicted"/>
<dbReference type="PANTHER" id="PTHR30363:SF4">
    <property type="entry name" value="GLYCEROL-3-PHOSPHATE REGULON REPRESSOR"/>
    <property type="match status" value="1"/>
</dbReference>
<accession>A0A7K1FNQ9</accession>
<comment type="caution">
    <text evidence="7">The sequence shown here is derived from an EMBL/GenBank/DDBJ whole genome shotgun (WGS) entry which is preliminary data.</text>
</comment>
<dbReference type="AlphaFoldDB" id="A0A7K1FNQ9"/>
<keyword evidence="2" id="KW-0678">Repressor</keyword>
<dbReference type="EMBL" id="WLYK01000003">
    <property type="protein sequence ID" value="MTD14424.1"/>
    <property type="molecule type" value="Genomic_DNA"/>
</dbReference>
<reference evidence="7 8" key="1">
    <citation type="submission" date="2019-11" db="EMBL/GenBank/DDBJ databases">
        <authorList>
            <person name="Jiang L.-Q."/>
        </authorList>
    </citation>
    <scope>NUCLEOTIDE SEQUENCE [LARGE SCALE GENOMIC DNA]</scope>
    <source>
        <strain evidence="7 8">YIM 132087</strain>
    </source>
</reference>
<dbReference type="GO" id="GO:0003700">
    <property type="term" value="F:DNA-binding transcription factor activity"/>
    <property type="evidence" value="ECO:0007669"/>
    <property type="project" value="InterPro"/>
</dbReference>
<evidence type="ECO:0000259" key="6">
    <source>
        <dbReference type="PROSITE" id="PS51000"/>
    </source>
</evidence>
<dbReference type="SUPFAM" id="SSF46785">
    <property type="entry name" value="Winged helix' DNA-binding domain"/>
    <property type="match status" value="1"/>
</dbReference>
<comment type="function">
    <text evidence="5">Repressor of the lactose catabolism operon. Galactose-6-phosphate is the inducer.</text>
</comment>
<dbReference type="Pfam" id="PF00455">
    <property type="entry name" value="DeoRC"/>
    <property type="match status" value="1"/>
</dbReference>
<dbReference type="RefSeq" id="WP_154768455.1">
    <property type="nucleotide sequence ID" value="NZ_WLYK01000003.1"/>
</dbReference>
<dbReference type="SMART" id="SM01134">
    <property type="entry name" value="DeoRC"/>
    <property type="match status" value="1"/>
</dbReference>
<gene>
    <name evidence="7" type="ORF">GIS00_10730</name>
</gene>
<dbReference type="PROSITE" id="PS51000">
    <property type="entry name" value="HTH_DEOR_2"/>
    <property type="match status" value="1"/>
</dbReference>
<evidence type="ECO:0000256" key="1">
    <source>
        <dbReference type="ARBA" id="ARBA00021390"/>
    </source>
</evidence>
<dbReference type="PRINTS" id="PR00037">
    <property type="entry name" value="HTHLACR"/>
</dbReference>
<dbReference type="Proteomes" id="UP000460221">
    <property type="component" value="Unassembled WGS sequence"/>
</dbReference>
<organism evidence="7 8">
    <name type="scientific">Nakamurella alba</name>
    <dbReference type="NCBI Taxonomy" id="2665158"/>
    <lineage>
        <taxon>Bacteria</taxon>
        <taxon>Bacillati</taxon>
        <taxon>Actinomycetota</taxon>
        <taxon>Actinomycetes</taxon>
        <taxon>Nakamurellales</taxon>
        <taxon>Nakamurellaceae</taxon>
        <taxon>Nakamurella</taxon>
    </lineage>
</organism>
<evidence type="ECO:0000313" key="7">
    <source>
        <dbReference type="EMBL" id="MTD14424.1"/>
    </source>
</evidence>
<name>A0A7K1FNQ9_9ACTN</name>
<dbReference type="SUPFAM" id="SSF100950">
    <property type="entry name" value="NagB/RpiA/CoA transferase-like"/>
    <property type="match status" value="1"/>
</dbReference>
<dbReference type="Gene3D" id="3.40.50.1360">
    <property type="match status" value="1"/>
</dbReference>
<dbReference type="InterPro" id="IPR050313">
    <property type="entry name" value="Carb_Metab_HTH_regulators"/>
</dbReference>
<evidence type="ECO:0000256" key="5">
    <source>
        <dbReference type="ARBA" id="ARBA00024937"/>
    </source>
</evidence>
<evidence type="ECO:0000256" key="2">
    <source>
        <dbReference type="ARBA" id="ARBA00022491"/>
    </source>
</evidence>
<evidence type="ECO:0000313" key="8">
    <source>
        <dbReference type="Proteomes" id="UP000460221"/>
    </source>
</evidence>
<dbReference type="PANTHER" id="PTHR30363">
    <property type="entry name" value="HTH-TYPE TRANSCRIPTIONAL REGULATOR SRLR-RELATED"/>
    <property type="match status" value="1"/>
</dbReference>
<dbReference type="InterPro" id="IPR036390">
    <property type="entry name" value="WH_DNA-bd_sf"/>
</dbReference>
<keyword evidence="3" id="KW-0805">Transcription regulation</keyword>
<sequence>MSTRQGEERRRMILEQARGSGHVAVTDIASELDVAAETVRRDLKVLEDHGLVRRTHGGAYPVESAGFESNMARRSESWVAEKKRIATAAVEQLGPAETVFLDEGFTPQLVAEELARSGRSMTVVTASLSGAAALSLSPTIDVIALGGRVRSRTLGTVDHWATSMLAQFVLDVAVIGANGITRDRGLTVPNTAVAAVKAKAMEVSRRKIFVGAHTKFGVTSFCRFAEVSDFESLITDSALSTHEAHRYAALGPQVIRV</sequence>
<protein>
    <recommendedName>
        <fullName evidence="1">Lactose phosphotransferase system repressor</fullName>
    </recommendedName>
</protein>